<reference evidence="1 2" key="1">
    <citation type="journal article" date="2014" name="ISME J.">
        <title>Ecophysiology of Thioploca ingrica as revealed by the complete genome sequence supplemented with proteomic evidence.</title>
        <authorList>
            <person name="Kojima H."/>
            <person name="Ogura Y."/>
            <person name="Yamamoto N."/>
            <person name="Togashi T."/>
            <person name="Mori H."/>
            <person name="Watanabe T."/>
            <person name="Nemoto F."/>
            <person name="Kurokawa K."/>
            <person name="Hayashi T."/>
            <person name="Fukui M."/>
        </authorList>
    </citation>
    <scope>NUCLEOTIDE SEQUENCE [LARGE SCALE GENOMIC DNA]</scope>
</reference>
<dbReference type="AlphaFoldDB" id="A0A090BVU0"/>
<dbReference type="PANTHER" id="PTHR30024">
    <property type="entry name" value="ALIPHATIC SULFONATES-BINDING PROTEIN-RELATED"/>
    <property type="match status" value="1"/>
</dbReference>
<evidence type="ECO:0000313" key="1">
    <source>
        <dbReference type="EMBL" id="BAP57441.1"/>
    </source>
</evidence>
<dbReference type="STRING" id="40754.THII_3144"/>
<dbReference type="EMBL" id="AP014633">
    <property type="protein sequence ID" value="BAP57441.1"/>
    <property type="molecule type" value="Genomic_DNA"/>
</dbReference>
<dbReference type="HOGENOM" id="CLU_623939_0_0_6"/>
<protein>
    <submittedName>
        <fullName evidence="1">Nitrate/sulfonate/bicarbonate ABC transporter periplasmic protein-like protein</fullName>
    </submittedName>
</protein>
<dbReference type="InterPro" id="IPR006311">
    <property type="entry name" value="TAT_signal"/>
</dbReference>
<dbReference type="KEGG" id="tig:THII_3144"/>
<accession>A0A090BVU0</accession>
<name>A0A090BVU0_9GAMM</name>
<dbReference type="PROSITE" id="PS51318">
    <property type="entry name" value="TAT"/>
    <property type="match status" value="1"/>
</dbReference>
<dbReference type="PANTHER" id="PTHR30024:SF45">
    <property type="entry name" value="ABC TRANSPORTER SUBSTRATE-BINDING PROTEIN"/>
    <property type="match status" value="1"/>
</dbReference>
<dbReference type="Proteomes" id="UP000031623">
    <property type="component" value="Chromosome"/>
</dbReference>
<evidence type="ECO:0000313" key="2">
    <source>
        <dbReference type="Proteomes" id="UP000031623"/>
    </source>
</evidence>
<dbReference type="OrthoDB" id="286202at2"/>
<gene>
    <name evidence="1" type="ORF">THII_3144</name>
</gene>
<keyword evidence="2" id="KW-1185">Reference proteome</keyword>
<dbReference type="Gene3D" id="3.40.190.10">
    <property type="entry name" value="Periplasmic binding protein-like II"/>
    <property type="match status" value="1"/>
</dbReference>
<organism evidence="1 2">
    <name type="scientific">Thioploca ingrica</name>
    <dbReference type="NCBI Taxonomy" id="40754"/>
    <lineage>
        <taxon>Bacteria</taxon>
        <taxon>Pseudomonadati</taxon>
        <taxon>Pseudomonadota</taxon>
        <taxon>Gammaproteobacteria</taxon>
        <taxon>Thiotrichales</taxon>
        <taxon>Thiotrichaceae</taxon>
        <taxon>Thioploca</taxon>
    </lineage>
</organism>
<proteinExistence type="predicted"/>
<sequence length="439" mass="49783">MSIKDKSVATTLQLTRRAFLKYASASTLLPTVLGMVPNLVSTRAYAQAEKKIPAEWLQIAAKYGKPTGSFGKIGDPVTLTIGYQPYCTPYWTSSVNKQAQLWAKYLPKGSKVLWFRALSGPLINNNMMSGINQFGYMAETPALRAGEMVKCDMVAVTGYDLGETGSICVPTGLLAEEKLRTAKNLEAQRVGVPFGSYSHRQILTWAEQNQVKPELINQSIEQQMTYLKAEKIWAGVLWEPYPQWLEQRGIASRWVTGREMPCTCAQYNPQAIAHNFRVVGSTLAIHDWLRERPDIIMAYLKSEEAARALLIQQSDLAAYYVWTDIAEIPQSVIRATLDMMVWDGRITTEVKQHLKGCARMWRKQQILTQPRTQDPDQYVDEWADDRYLQLAIQELQTQELWTSATLPGFPKEIRPEQLQRHSWKTYENIKLKPASGASN</sequence>
<dbReference type="SUPFAM" id="SSF53850">
    <property type="entry name" value="Periplasmic binding protein-like II"/>
    <property type="match status" value="1"/>
</dbReference>